<dbReference type="AlphaFoldDB" id="A0A1B9AC18"/>
<organism evidence="2 3">
    <name type="scientific">Pseudobacillus wudalianchiensis</name>
    <dbReference type="NCBI Taxonomy" id="1743143"/>
    <lineage>
        <taxon>Bacteria</taxon>
        <taxon>Bacillati</taxon>
        <taxon>Bacillota</taxon>
        <taxon>Bacilli</taxon>
        <taxon>Bacillales</taxon>
        <taxon>Bacillaceae</taxon>
        <taxon>Pseudobacillus</taxon>
    </lineage>
</organism>
<dbReference type="PROSITE" id="PS50801">
    <property type="entry name" value="STAS"/>
    <property type="match status" value="1"/>
</dbReference>
<dbReference type="InterPro" id="IPR051932">
    <property type="entry name" value="Bact_StressResp_Reg"/>
</dbReference>
<dbReference type="SUPFAM" id="SSF52091">
    <property type="entry name" value="SpoIIaa-like"/>
    <property type="match status" value="1"/>
</dbReference>
<dbReference type="EMBL" id="MAYT01000031">
    <property type="protein sequence ID" value="OCA81386.1"/>
    <property type="molecule type" value="Genomic_DNA"/>
</dbReference>
<dbReference type="InterPro" id="IPR036513">
    <property type="entry name" value="STAS_dom_sf"/>
</dbReference>
<name>A0A1B9AC18_9BACI</name>
<evidence type="ECO:0000313" key="3">
    <source>
        <dbReference type="Proteomes" id="UP000092578"/>
    </source>
</evidence>
<dbReference type="InterPro" id="IPR002645">
    <property type="entry name" value="STAS_dom"/>
</dbReference>
<keyword evidence="3" id="KW-1185">Reference proteome</keyword>
<dbReference type="Proteomes" id="UP000092578">
    <property type="component" value="Unassembled WGS sequence"/>
</dbReference>
<reference evidence="3" key="1">
    <citation type="submission" date="2016-05" db="EMBL/GenBank/DDBJ databases">
        <authorList>
            <person name="Liu B."/>
            <person name="Wang J."/>
            <person name="Zhu Y."/>
            <person name="Liu G."/>
            <person name="Chen Q."/>
            <person name="Chen Z."/>
            <person name="Lan J."/>
            <person name="Che J."/>
            <person name="Ge C."/>
            <person name="Shi H."/>
            <person name="Pan Z."/>
            <person name="Liu X."/>
        </authorList>
    </citation>
    <scope>NUCLEOTIDE SEQUENCE [LARGE SCALE GENOMIC DNA]</scope>
    <source>
        <strain evidence="3">FJAT-27215</strain>
    </source>
</reference>
<protein>
    <submittedName>
        <fullName evidence="2">Anti-anti-sigma factor</fullName>
    </submittedName>
</protein>
<dbReference type="PANTHER" id="PTHR33745">
    <property type="entry name" value="RSBT ANTAGONIST PROTEIN RSBS-RELATED"/>
    <property type="match status" value="1"/>
</dbReference>
<proteinExistence type="predicted"/>
<dbReference type="Gene3D" id="3.30.750.24">
    <property type="entry name" value="STAS domain"/>
    <property type="match status" value="1"/>
</dbReference>
<dbReference type="CDD" id="cd07041">
    <property type="entry name" value="STAS_RsbR_RsbS_like"/>
    <property type="match status" value="1"/>
</dbReference>
<dbReference type="RefSeq" id="WP_065412207.1">
    <property type="nucleotide sequence ID" value="NZ_MAYT01000031.1"/>
</dbReference>
<dbReference type="PANTHER" id="PTHR33745:SF8">
    <property type="entry name" value="BLUE-LIGHT PHOTORECEPTOR"/>
    <property type="match status" value="1"/>
</dbReference>
<evidence type="ECO:0000259" key="1">
    <source>
        <dbReference type="PROSITE" id="PS50801"/>
    </source>
</evidence>
<sequence>MTGISKVSAYLQEHAKELARDIVHTVVPKFETHVPEQEVEAAILVYTDFIAMLGEAILSKKGKVPEGLLEWSQKNGERTAAHGEKISIIVARYPYTRIVFVEKLTNASLKFGLATEEVTFINTQLNYMLDISMNETVLAFERVTAAIIKKARTEIMDLSAPIVPLRDGLAVLPLVGSINEERVQYLVEKAIPKMAEMRLRCLIIDFSGILQVDAMVEKHLLDVYHILGLLGIKAIATGIRPDLAQKLVNIGSDLSSIKTYATVRQAMEQIK</sequence>
<accession>A0A1B9AC18</accession>
<dbReference type="Pfam" id="PF01740">
    <property type="entry name" value="STAS"/>
    <property type="match status" value="1"/>
</dbReference>
<feature type="domain" description="STAS" evidence="1">
    <location>
        <begin position="159"/>
        <end position="270"/>
    </location>
</feature>
<gene>
    <name evidence="2" type="ORF">A8F95_16670</name>
</gene>
<comment type="caution">
    <text evidence="2">The sequence shown here is derived from an EMBL/GenBank/DDBJ whole genome shotgun (WGS) entry which is preliminary data.</text>
</comment>
<evidence type="ECO:0000313" key="2">
    <source>
        <dbReference type="EMBL" id="OCA81386.1"/>
    </source>
</evidence>